<dbReference type="OrthoDB" id="430522at2759"/>
<name>A0A1Q9D7N5_SYMMI</name>
<dbReference type="Proteomes" id="UP000186817">
    <property type="component" value="Unassembled WGS sequence"/>
</dbReference>
<dbReference type="EMBL" id="LSRX01000678">
    <property type="protein sequence ID" value="OLP91127.1"/>
    <property type="molecule type" value="Genomic_DNA"/>
</dbReference>
<proteinExistence type="predicted"/>
<gene>
    <name evidence="3" type="ORF">AK812_SmicGene27192</name>
</gene>
<dbReference type="Pfam" id="PF13661">
    <property type="entry name" value="2OG-FeII_Oxy_4"/>
    <property type="match status" value="1"/>
</dbReference>
<evidence type="ECO:0000256" key="1">
    <source>
        <dbReference type="SAM" id="MobiDB-lite"/>
    </source>
</evidence>
<evidence type="ECO:0000259" key="2">
    <source>
        <dbReference type="Pfam" id="PF13661"/>
    </source>
</evidence>
<dbReference type="Gene3D" id="2.60.120.620">
    <property type="entry name" value="q2cbj1_9rhob like domain"/>
    <property type="match status" value="1"/>
</dbReference>
<evidence type="ECO:0000313" key="3">
    <source>
        <dbReference type="EMBL" id="OLP91127.1"/>
    </source>
</evidence>
<evidence type="ECO:0000313" key="4">
    <source>
        <dbReference type="Proteomes" id="UP000186817"/>
    </source>
</evidence>
<comment type="caution">
    <text evidence="3">The sequence shown here is derived from an EMBL/GenBank/DDBJ whole genome shotgun (WGS) entry which is preliminary data.</text>
</comment>
<feature type="domain" description="Prolyl 3,4-dihydroxylase TPA1/OFD1 N-terminal" evidence="2">
    <location>
        <begin position="417"/>
        <end position="484"/>
    </location>
</feature>
<sequence>MGNGASAAAGLAAAAGKMDEKELKDVVAALDKDTADKLRKALGAGEESKQTLPEHMKCAIWLWDAALTKQELGKCDLEGGIPDITGKDILLGSAKFEKTSDQEKVDSMVKKTCLQFFQDQCAAEKPYEPPADLKRRCVYLWDIPAVEEFLSEISIKAAAMGGKMMLTDGQVNFTSSEQEKVKDVLGNVGRMFMQDVAEMTRSPRVAGVVYNWGLASIQMDAALRWLDDDTAVRSWLDCSERNLPELLKSGGGFAKIRGFLPENVAEAVCTSLRGLRSWERAGEGGCDDLEYEDRVRHRFWIADVEGDEILLGAARVLARLLPDTLPNFSAARYDGADHIAAHDDLVPEAYTTEEVSQVRQAFGSRSLQSAVEVWKNWKDSEKQHASQLEAALQSEDLAAVRQAVAAGAKASESVPYRRWVAAAYYLNKDWEASFGGQFTDLSNPSMPSHHVPEFNTLVVFEVPRLHSVEAVHGARARYSLFGWWLLEDTPRCRKRTKRKLVSGSSRPRKTKTASLRQAAS</sequence>
<dbReference type="InterPro" id="IPR039558">
    <property type="entry name" value="TPA1/OFD1_N"/>
</dbReference>
<dbReference type="AlphaFoldDB" id="A0A1Q9D7N5"/>
<accession>A0A1Q9D7N5</accession>
<organism evidence="3 4">
    <name type="scientific">Symbiodinium microadriaticum</name>
    <name type="common">Dinoflagellate</name>
    <name type="synonym">Zooxanthella microadriatica</name>
    <dbReference type="NCBI Taxonomy" id="2951"/>
    <lineage>
        <taxon>Eukaryota</taxon>
        <taxon>Sar</taxon>
        <taxon>Alveolata</taxon>
        <taxon>Dinophyceae</taxon>
        <taxon>Suessiales</taxon>
        <taxon>Symbiodiniaceae</taxon>
        <taxon>Symbiodinium</taxon>
    </lineage>
</organism>
<feature type="compositionally biased region" description="Basic residues" evidence="1">
    <location>
        <begin position="496"/>
        <end position="511"/>
    </location>
</feature>
<keyword evidence="4" id="KW-1185">Reference proteome</keyword>
<feature type="region of interest" description="Disordered" evidence="1">
    <location>
        <begin position="496"/>
        <end position="520"/>
    </location>
</feature>
<protein>
    <recommendedName>
        <fullName evidence="2">Prolyl 3,4-dihydroxylase TPA1/OFD1 N-terminal domain-containing protein</fullName>
    </recommendedName>
</protein>
<reference evidence="3 4" key="1">
    <citation type="submission" date="2016-02" db="EMBL/GenBank/DDBJ databases">
        <title>Genome analysis of coral dinoflagellate symbionts highlights evolutionary adaptations to a symbiotic lifestyle.</title>
        <authorList>
            <person name="Aranda M."/>
            <person name="Li Y."/>
            <person name="Liew Y.J."/>
            <person name="Baumgarten S."/>
            <person name="Simakov O."/>
            <person name="Wilson M."/>
            <person name="Piel J."/>
            <person name="Ashoor H."/>
            <person name="Bougouffa S."/>
            <person name="Bajic V.B."/>
            <person name="Ryu T."/>
            <person name="Ravasi T."/>
            <person name="Bayer T."/>
            <person name="Micklem G."/>
            <person name="Kim H."/>
            <person name="Bhak J."/>
            <person name="Lajeunesse T.C."/>
            <person name="Voolstra C.R."/>
        </authorList>
    </citation>
    <scope>NUCLEOTIDE SEQUENCE [LARGE SCALE GENOMIC DNA]</scope>
    <source>
        <strain evidence="3 4">CCMP2467</strain>
    </source>
</reference>